<name>A0A2A5CEN6_9GAMM</name>
<comment type="caution">
    <text evidence="2">The sequence shown here is derived from an EMBL/GenBank/DDBJ whole genome shotgun (WGS) entry which is preliminary data.</text>
</comment>
<accession>A0A2A5CEN6</accession>
<dbReference type="EMBL" id="NVWI01000003">
    <property type="protein sequence ID" value="PCJ42242.1"/>
    <property type="molecule type" value="Genomic_DNA"/>
</dbReference>
<feature type="chain" id="PRO_5012585330" description="DUF3108 domain-containing protein" evidence="1">
    <location>
        <begin position="25"/>
        <end position="244"/>
    </location>
</feature>
<dbReference type="InterPro" id="IPR021457">
    <property type="entry name" value="DUF3108"/>
</dbReference>
<feature type="signal peptide" evidence="1">
    <location>
        <begin position="1"/>
        <end position="24"/>
    </location>
</feature>
<gene>
    <name evidence="2" type="ORF">COA71_06545</name>
</gene>
<evidence type="ECO:0000313" key="2">
    <source>
        <dbReference type="EMBL" id="PCJ42242.1"/>
    </source>
</evidence>
<organism evidence="2 3">
    <name type="scientific">SAR86 cluster bacterium</name>
    <dbReference type="NCBI Taxonomy" id="2030880"/>
    <lineage>
        <taxon>Bacteria</taxon>
        <taxon>Pseudomonadati</taxon>
        <taxon>Pseudomonadota</taxon>
        <taxon>Gammaproteobacteria</taxon>
        <taxon>SAR86 cluster</taxon>
    </lineage>
</organism>
<protein>
    <recommendedName>
        <fullName evidence="4">DUF3108 domain-containing protein</fullName>
    </recommendedName>
</protein>
<dbReference type="AlphaFoldDB" id="A0A2A5CEN6"/>
<sequence>MLNNRIAAIFCAVTFLMLSTLSIAAPPLPFSAYYDARFKGLKARAEISLTQISDTEFIASSLIRLRLLGATVSTIRENSQFDWLNNAPRPQHYEYNQSGIGGRSRSITFDWENNLATAIVKDESVELQLEDITLDELSMYTLIRQELLNGNDEIIFAVIDRNVVKEYHYRVIREEYLAIESGIFSAIKVERVRENSERLTQLWFAKDNDMLLLKLYQRDPDGDEFEITLTDAQINGEAIRPQAN</sequence>
<reference evidence="3" key="1">
    <citation type="submission" date="2017-08" db="EMBL/GenBank/DDBJ databases">
        <title>A dynamic microbial community with high functional redundancy inhabits the cold, oxic subseafloor aquifer.</title>
        <authorList>
            <person name="Tully B.J."/>
            <person name="Wheat C.G."/>
            <person name="Glazer B.T."/>
            <person name="Huber J.A."/>
        </authorList>
    </citation>
    <scope>NUCLEOTIDE SEQUENCE [LARGE SCALE GENOMIC DNA]</scope>
</reference>
<dbReference type="Pfam" id="PF11306">
    <property type="entry name" value="DUF3108"/>
    <property type="match status" value="1"/>
</dbReference>
<evidence type="ECO:0000256" key="1">
    <source>
        <dbReference type="SAM" id="SignalP"/>
    </source>
</evidence>
<dbReference type="Proteomes" id="UP000228987">
    <property type="component" value="Unassembled WGS sequence"/>
</dbReference>
<evidence type="ECO:0000313" key="3">
    <source>
        <dbReference type="Proteomes" id="UP000228987"/>
    </source>
</evidence>
<keyword evidence="1" id="KW-0732">Signal</keyword>
<proteinExistence type="predicted"/>
<evidence type="ECO:0008006" key="4">
    <source>
        <dbReference type="Google" id="ProtNLM"/>
    </source>
</evidence>